<protein>
    <recommendedName>
        <fullName evidence="1">DUF6917 domain-containing protein</fullName>
    </recommendedName>
</protein>
<evidence type="ECO:0000313" key="3">
    <source>
        <dbReference type="Proteomes" id="UP000243333"/>
    </source>
</evidence>
<dbReference type="Pfam" id="PF21891">
    <property type="entry name" value="DUF6917"/>
    <property type="match status" value="1"/>
</dbReference>
<evidence type="ECO:0000313" key="2">
    <source>
        <dbReference type="EMBL" id="SDF54943.1"/>
    </source>
</evidence>
<dbReference type="InterPro" id="IPR054210">
    <property type="entry name" value="DUF6917"/>
</dbReference>
<dbReference type="OrthoDB" id="4557435at2"/>
<dbReference type="AlphaFoldDB" id="A0A1G7LZS6"/>
<name>A0A1G7LZS6_9FIRM</name>
<accession>A0A1G7LZS6</accession>
<dbReference type="RefSeq" id="WP_093690398.1">
    <property type="nucleotide sequence ID" value="NZ_FNBU01000014.1"/>
</dbReference>
<keyword evidence="3" id="KW-1185">Reference proteome</keyword>
<gene>
    <name evidence="2" type="ORF">SAMN05660235_01966</name>
</gene>
<reference evidence="3" key="1">
    <citation type="submission" date="2016-10" db="EMBL/GenBank/DDBJ databases">
        <authorList>
            <person name="Varghese N."/>
            <person name="Submissions S."/>
        </authorList>
    </citation>
    <scope>NUCLEOTIDE SEQUENCE [LARGE SCALE GENOMIC DNA]</scope>
    <source>
        <strain evidence="3">DSM 23256</strain>
    </source>
</reference>
<organism evidence="2 3">
    <name type="scientific">Sporolituus thermophilus DSM 23256</name>
    <dbReference type="NCBI Taxonomy" id="1123285"/>
    <lineage>
        <taxon>Bacteria</taxon>
        <taxon>Bacillati</taxon>
        <taxon>Bacillota</taxon>
        <taxon>Negativicutes</taxon>
        <taxon>Selenomonadales</taxon>
        <taxon>Sporomusaceae</taxon>
        <taxon>Sporolituus</taxon>
    </lineage>
</organism>
<dbReference type="Proteomes" id="UP000243333">
    <property type="component" value="Unassembled WGS sequence"/>
</dbReference>
<evidence type="ECO:0000259" key="1">
    <source>
        <dbReference type="Pfam" id="PF21891"/>
    </source>
</evidence>
<dbReference type="EMBL" id="FNBU01000014">
    <property type="protein sequence ID" value="SDF54943.1"/>
    <property type="molecule type" value="Genomic_DNA"/>
</dbReference>
<sequence length="147" mass="15869">MAVVDPYKSGKLKNNPYAKKSDVGGSLVVVLDGQMDDRGLSLIAPISRCIKKDEVHELILTDEMGARPGVTVNSIAYLGFFAAEQSGVLVEGDEVTVNGKKIGKIAGFDETHMPNHLNIVIKAEKRQTGLELDLNPGDKVVFHLVRG</sequence>
<feature type="domain" description="DUF6917" evidence="1">
    <location>
        <begin position="17"/>
        <end position="143"/>
    </location>
</feature>
<proteinExistence type="predicted"/>
<dbReference type="STRING" id="1123285.SAMN05660235_01966"/>